<dbReference type="GO" id="GO:0005911">
    <property type="term" value="C:cell-cell junction"/>
    <property type="evidence" value="ECO:0007669"/>
    <property type="project" value="TreeGrafter"/>
</dbReference>
<keyword evidence="4" id="KW-0106">Calcium</keyword>
<evidence type="ECO:0000259" key="8">
    <source>
        <dbReference type="PROSITE" id="PS50268"/>
    </source>
</evidence>
<dbReference type="InterPro" id="IPR015919">
    <property type="entry name" value="Cadherin-like_sf"/>
</dbReference>
<comment type="subcellular location">
    <subcellularLocation>
        <location evidence="1">Membrane</location>
    </subcellularLocation>
</comment>
<dbReference type="CDD" id="cd11304">
    <property type="entry name" value="Cadherin_repeat"/>
    <property type="match status" value="1"/>
</dbReference>
<organism evidence="9 10">
    <name type="scientific">Ekhidna lutea</name>
    <dbReference type="NCBI Taxonomy" id="447679"/>
    <lineage>
        <taxon>Bacteria</taxon>
        <taxon>Pseudomonadati</taxon>
        <taxon>Bacteroidota</taxon>
        <taxon>Cytophagia</taxon>
        <taxon>Cytophagales</taxon>
        <taxon>Reichenbachiellaceae</taxon>
        <taxon>Ekhidna</taxon>
    </lineage>
</organism>
<evidence type="ECO:0000256" key="2">
    <source>
        <dbReference type="ARBA" id="ARBA00022692"/>
    </source>
</evidence>
<reference evidence="9 10" key="1">
    <citation type="submission" date="2017-06" db="EMBL/GenBank/DDBJ databases">
        <authorList>
            <person name="Kim H.J."/>
            <person name="Triplett B.A."/>
        </authorList>
    </citation>
    <scope>NUCLEOTIDE SEQUENCE [LARGE SCALE GENOMIC DNA]</scope>
    <source>
        <strain evidence="9 10">DSM 19307</strain>
    </source>
</reference>
<dbReference type="EMBL" id="FZPD01000003">
    <property type="protein sequence ID" value="SNT04328.1"/>
    <property type="molecule type" value="Genomic_DNA"/>
</dbReference>
<evidence type="ECO:0000256" key="6">
    <source>
        <dbReference type="ARBA" id="ARBA00022989"/>
    </source>
</evidence>
<evidence type="ECO:0000256" key="4">
    <source>
        <dbReference type="ARBA" id="ARBA00022837"/>
    </source>
</evidence>
<evidence type="ECO:0000313" key="10">
    <source>
        <dbReference type="Proteomes" id="UP000198393"/>
    </source>
</evidence>
<dbReference type="Gene3D" id="2.60.40.60">
    <property type="entry name" value="Cadherins"/>
    <property type="match status" value="1"/>
</dbReference>
<dbReference type="Pfam" id="PF00028">
    <property type="entry name" value="Cadherin"/>
    <property type="match status" value="1"/>
</dbReference>
<dbReference type="InterPro" id="IPR002126">
    <property type="entry name" value="Cadherin-like_dom"/>
</dbReference>
<dbReference type="GO" id="GO:0016020">
    <property type="term" value="C:membrane"/>
    <property type="evidence" value="ECO:0007669"/>
    <property type="project" value="UniProtKB-SubCell"/>
</dbReference>
<dbReference type="RefSeq" id="WP_179213375.1">
    <property type="nucleotide sequence ID" value="NZ_FZPD01000003.1"/>
</dbReference>
<name>A0A239JFY2_EKHLU</name>
<keyword evidence="7" id="KW-0472">Membrane</keyword>
<feature type="domain" description="Cadherin" evidence="8">
    <location>
        <begin position="36"/>
        <end position="133"/>
    </location>
</feature>
<dbReference type="Proteomes" id="UP000198393">
    <property type="component" value="Unassembled WGS sequence"/>
</dbReference>
<protein>
    <submittedName>
        <fullName evidence="9">Cadherin domain-containing protein</fullName>
    </submittedName>
</protein>
<accession>A0A239JFY2</accession>
<proteinExistence type="predicted"/>
<dbReference type="AlphaFoldDB" id="A0A239JFY2"/>
<dbReference type="SUPFAM" id="SSF49313">
    <property type="entry name" value="Cadherin-like"/>
    <property type="match status" value="1"/>
</dbReference>
<dbReference type="PANTHER" id="PTHR24025">
    <property type="entry name" value="DESMOGLEIN FAMILY MEMBER"/>
    <property type="match status" value="1"/>
</dbReference>
<dbReference type="PROSITE" id="PS50268">
    <property type="entry name" value="CADHERIN_2"/>
    <property type="match status" value="1"/>
</dbReference>
<evidence type="ECO:0000313" key="9">
    <source>
        <dbReference type="EMBL" id="SNT04328.1"/>
    </source>
</evidence>
<evidence type="ECO:0000256" key="3">
    <source>
        <dbReference type="ARBA" id="ARBA00022737"/>
    </source>
</evidence>
<keyword evidence="3" id="KW-0677">Repeat</keyword>
<gene>
    <name evidence="9" type="ORF">SAMN05421640_2134</name>
</gene>
<dbReference type="GO" id="GO:0007156">
    <property type="term" value="P:homophilic cell adhesion via plasma membrane adhesion molecules"/>
    <property type="evidence" value="ECO:0007669"/>
    <property type="project" value="InterPro"/>
</dbReference>
<dbReference type="InterPro" id="IPR050971">
    <property type="entry name" value="Cadherin-domain_protein"/>
</dbReference>
<dbReference type="SMART" id="SM00112">
    <property type="entry name" value="CA"/>
    <property type="match status" value="1"/>
</dbReference>
<dbReference type="PANTHER" id="PTHR24025:SF23">
    <property type="entry name" value="NEURAL-CADHERIN"/>
    <property type="match status" value="1"/>
</dbReference>
<evidence type="ECO:0000256" key="1">
    <source>
        <dbReference type="ARBA" id="ARBA00004370"/>
    </source>
</evidence>
<evidence type="ECO:0000256" key="5">
    <source>
        <dbReference type="ARBA" id="ARBA00022889"/>
    </source>
</evidence>
<dbReference type="PROSITE" id="PS51257">
    <property type="entry name" value="PROKAR_LIPOPROTEIN"/>
    <property type="match status" value="1"/>
</dbReference>
<keyword evidence="5" id="KW-0130">Cell adhesion</keyword>
<keyword evidence="6" id="KW-1133">Transmembrane helix</keyword>
<evidence type="ECO:0000256" key="7">
    <source>
        <dbReference type="ARBA" id="ARBA00023136"/>
    </source>
</evidence>
<sequence>MKKYLVKFIVITLILSLISCETGEEDPGPDENQAPSIADQSFSVDENSPNGTVIGTVSASDPDGDDVTFSIIGDNDNFSLSSSGELTVQNSNALDFESTSSFEISVAVTDGELTEQAIVTISLNDVEEGNGTTGACEITSLNYGDGALTFTTNDDGHITSILDSYTDEETGATETEELKLTYSGGKAVSGEWLDNGSADSQLIFTYDGDRISKIVDSGTDYVDEYRFFYDQDRLSKVENWTSEDGSAMTLDNSELVSYSGDNVSSIEELDQGTASGTETFSYDTKQNPFYNDLASLIYFENLFWYVSVNNVTSITQTYVAGHGYSETFTYSYNADNYPTSVNILYEDAEPPNETSEETFSLAYNCQ</sequence>
<keyword evidence="10" id="KW-1185">Reference proteome</keyword>
<keyword evidence="2" id="KW-0812">Transmembrane</keyword>
<dbReference type="GO" id="GO:0005509">
    <property type="term" value="F:calcium ion binding"/>
    <property type="evidence" value="ECO:0007669"/>
    <property type="project" value="InterPro"/>
</dbReference>